<proteinExistence type="predicted"/>
<organism evidence="2 3">
    <name type="scientific">Argiope bruennichi</name>
    <name type="common">Wasp spider</name>
    <name type="synonym">Aranea bruennichi</name>
    <dbReference type="NCBI Taxonomy" id="94029"/>
    <lineage>
        <taxon>Eukaryota</taxon>
        <taxon>Metazoa</taxon>
        <taxon>Ecdysozoa</taxon>
        <taxon>Arthropoda</taxon>
        <taxon>Chelicerata</taxon>
        <taxon>Arachnida</taxon>
        <taxon>Araneae</taxon>
        <taxon>Araneomorphae</taxon>
        <taxon>Entelegynae</taxon>
        <taxon>Araneoidea</taxon>
        <taxon>Araneidae</taxon>
        <taxon>Argiope</taxon>
    </lineage>
</organism>
<comment type="caution">
    <text evidence="2">The sequence shown here is derived from an EMBL/GenBank/DDBJ whole genome shotgun (WGS) entry which is preliminary data.</text>
</comment>
<protein>
    <recommendedName>
        <fullName evidence="4">Gustatory receptor</fullName>
    </recommendedName>
</protein>
<keyword evidence="1" id="KW-0472">Membrane</keyword>
<dbReference type="AlphaFoldDB" id="A0A8T0ECQ1"/>
<reference evidence="2" key="2">
    <citation type="submission" date="2020-06" db="EMBL/GenBank/DDBJ databases">
        <authorList>
            <person name="Sheffer M."/>
        </authorList>
    </citation>
    <scope>NUCLEOTIDE SEQUENCE</scope>
</reference>
<feature type="transmembrane region" description="Helical" evidence="1">
    <location>
        <begin position="73"/>
        <end position="96"/>
    </location>
</feature>
<feature type="transmembrane region" description="Helical" evidence="1">
    <location>
        <begin position="45"/>
        <end position="66"/>
    </location>
</feature>
<keyword evidence="1" id="KW-1133">Transmembrane helix</keyword>
<evidence type="ECO:0000313" key="3">
    <source>
        <dbReference type="Proteomes" id="UP000807504"/>
    </source>
</evidence>
<gene>
    <name evidence="2" type="ORF">HNY73_018285</name>
</gene>
<keyword evidence="3" id="KW-1185">Reference proteome</keyword>
<feature type="transmembrane region" description="Helical" evidence="1">
    <location>
        <begin position="156"/>
        <end position="175"/>
    </location>
</feature>
<evidence type="ECO:0008006" key="4">
    <source>
        <dbReference type="Google" id="ProtNLM"/>
    </source>
</evidence>
<keyword evidence="1" id="KW-0812">Transmembrane</keyword>
<evidence type="ECO:0000256" key="1">
    <source>
        <dbReference type="SAM" id="Phobius"/>
    </source>
</evidence>
<accession>A0A8T0ECQ1</accession>
<feature type="transmembrane region" description="Helical" evidence="1">
    <location>
        <begin position="264"/>
        <end position="290"/>
    </location>
</feature>
<reference evidence="2" key="1">
    <citation type="journal article" date="2020" name="bioRxiv">
        <title>Chromosome-level reference genome of the European wasp spider Argiope bruennichi: a resource for studies on range expansion and evolutionary adaptation.</title>
        <authorList>
            <person name="Sheffer M.M."/>
            <person name="Hoppe A."/>
            <person name="Krehenwinkel H."/>
            <person name="Uhl G."/>
            <person name="Kuss A.W."/>
            <person name="Jensen L."/>
            <person name="Jensen C."/>
            <person name="Gillespie R.G."/>
            <person name="Hoff K.J."/>
            <person name="Prost S."/>
        </authorList>
    </citation>
    <scope>NUCLEOTIDE SEQUENCE</scope>
</reference>
<name>A0A8T0ECQ1_ARGBR</name>
<dbReference type="Proteomes" id="UP000807504">
    <property type="component" value="Unassembled WGS sequence"/>
</dbReference>
<dbReference type="EMBL" id="JABXBU010002228">
    <property type="protein sequence ID" value="KAF8770796.1"/>
    <property type="molecule type" value="Genomic_DNA"/>
</dbReference>
<sequence>MQCVSRKKIIHYQKRYKVILHMFGCSLIAGFFGNGKKITISEKLYLVLSHIITIFYIIYLLLTMFYNDDKSSVIVGFHIMSAFTIIHRCFLCHYASHLSLVAKRLSHLNVKEEKYFNKQIYLLLGSSVSFILVGLAAAITMNFYRAQSIMHVKELLEYENIFVVSFIVVTIYYTLFFTMPVNTFAVYFVSVSRDITSLFQKFKMRMISTPNPDYEHLINEFTHLRNFVLKVDSQTSCLVFWTALANVFHLYFAINGLLGSNDEIVWPNVICLSSGIIYSTFMFFIMCLWADRMSCSAAAISRKVHLLQGNSCSSGAHIRCLIALSQDVHFTVWGFFPLKKNFVLASVGAMITYSVMFKDIVMVET</sequence>
<feature type="transmembrane region" description="Helical" evidence="1">
    <location>
        <begin position="238"/>
        <end position="258"/>
    </location>
</feature>
<evidence type="ECO:0000313" key="2">
    <source>
        <dbReference type="EMBL" id="KAF8770796.1"/>
    </source>
</evidence>
<feature type="transmembrane region" description="Helical" evidence="1">
    <location>
        <begin position="120"/>
        <end position="144"/>
    </location>
</feature>